<accession>A0A1I1FX08</accession>
<proteinExistence type="predicted"/>
<evidence type="ECO:0000256" key="1">
    <source>
        <dbReference type="SAM" id="MobiDB-lite"/>
    </source>
</evidence>
<dbReference type="OrthoDB" id="2168748at2"/>
<name>A0A1I1FX08_9LACT</name>
<feature type="region of interest" description="Disordered" evidence="1">
    <location>
        <begin position="1"/>
        <end position="20"/>
    </location>
</feature>
<sequence>MGVKVKQKNVPYKLPKDMSPEESELLNRLLADNVAASPERKRPRNPVEKRVLNEWEDERSGEKIGEI</sequence>
<evidence type="ECO:0000313" key="3">
    <source>
        <dbReference type="Proteomes" id="UP000199612"/>
    </source>
</evidence>
<gene>
    <name evidence="2" type="ORF">SAMN04488102_102202</name>
</gene>
<dbReference type="RefSeq" id="WP_091528540.1">
    <property type="nucleotide sequence ID" value="NZ_FOLT01000002.1"/>
</dbReference>
<protein>
    <submittedName>
        <fullName evidence="2">Uncharacterized protein</fullName>
    </submittedName>
</protein>
<dbReference type="EMBL" id="FOLT01000002">
    <property type="protein sequence ID" value="SFC01520.1"/>
    <property type="molecule type" value="Genomic_DNA"/>
</dbReference>
<reference evidence="3" key="1">
    <citation type="submission" date="2016-10" db="EMBL/GenBank/DDBJ databases">
        <authorList>
            <person name="Varghese N."/>
            <person name="Submissions S."/>
        </authorList>
    </citation>
    <scope>NUCLEOTIDE SEQUENCE [LARGE SCALE GENOMIC DNA]</scope>
    <source>
        <strain evidence="3">DSM 23664</strain>
    </source>
</reference>
<organism evidence="2 3">
    <name type="scientific">Alkalibacterium subtropicum</name>
    <dbReference type="NCBI Taxonomy" id="753702"/>
    <lineage>
        <taxon>Bacteria</taxon>
        <taxon>Bacillati</taxon>
        <taxon>Bacillota</taxon>
        <taxon>Bacilli</taxon>
        <taxon>Lactobacillales</taxon>
        <taxon>Carnobacteriaceae</taxon>
        <taxon>Alkalibacterium</taxon>
    </lineage>
</organism>
<keyword evidence="3" id="KW-1185">Reference proteome</keyword>
<dbReference type="AlphaFoldDB" id="A0A1I1FX08"/>
<dbReference type="Proteomes" id="UP000199612">
    <property type="component" value="Unassembled WGS sequence"/>
</dbReference>
<evidence type="ECO:0000313" key="2">
    <source>
        <dbReference type="EMBL" id="SFC01520.1"/>
    </source>
</evidence>